<keyword evidence="1" id="KW-1133">Transmembrane helix</keyword>
<sequence length="162" mass="17097">MNADFTPKKIALGAMLAGAVTLATMLHVPMPGLRIYFNLGEGVIYTVAILLGPRYGALSGSIGASLADILLGYPLWAPITFVIKGLEGFLVGRFAPKGRIFGIVLGALVMIAGYTTTAGILYGWKVAPVELLTDVLQTGVGALFALMFVPIIEKRLSRKSVS</sequence>
<reference evidence="3" key="1">
    <citation type="submission" date="2011-10" db="EMBL/GenBank/DDBJ databases">
        <title>The complete genome of chromosome of Thermovirga lienii DSM 17291.</title>
        <authorList>
            <consortium name="US DOE Joint Genome Institute (JGI-PGF)"/>
            <person name="Lucas S."/>
            <person name="Copeland A."/>
            <person name="Lapidus A."/>
            <person name="Glavina del Rio T."/>
            <person name="Dalin E."/>
            <person name="Tice H."/>
            <person name="Bruce D."/>
            <person name="Goodwin L."/>
            <person name="Pitluck S."/>
            <person name="Peters L."/>
            <person name="Mikhailova N."/>
            <person name="Saunders E."/>
            <person name="Kyrpides N."/>
            <person name="Mavromatis K."/>
            <person name="Ivanova N."/>
            <person name="Last F.I."/>
            <person name="Brettin T."/>
            <person name="Detter J.C."/>
            <person name="Han C."/>
            <person name="Larimer F."/>
            <person name="Land M."/>
            <person name="Hauser L."/>
            <person name="Markowitz V."/>
            <person name="Cheng J.-F."/>
            <person name="Hugenholtz P."/>
            <person name="Woyke T."/>
            <person name="Wu D."/>
            <person name="Spring S."/>
            <person name="Schroeder M."/>
            <person name="Brambilla E.-M."/>
            <person name="Klenk H.-P."/>
            <person name="Eisen J.A."/>
        </authorList>
    </citation>
    <scope>NUCLEOTIDE SEQUENCE [LARGE SCALE GENOMIC DNA]</scope>
    <source>
        <strain evidence="3">ATCC BAA-1197 / DSM 17291 / Cas60314</strain>
    </source>
</reference>
<dbReference type="HOGENOM" id="CLU_084705_1_0_0"/>
<organism evidence="2 3">
    <name type="scientific">Thermovirga lienii (strain ATCC BAA-1197 / DSM 17291 / Cas60314)</name>
    <dbReference type="NCBI Taxonomy" id="580340"/>
    <lineage>
        <taxon>Bacteria</taxon>
        <taxon>Thermotogati</taxon>
        <taxon>Synergistota</taxon>
        <taxon>Synergistia</taxon>
        <taxon>Synergistales</taxon>
        <taxon>Thermovirgaceae</taxon>
        <taxon>Thermovirga</taxon>
    </lineage>
</organism>
<dbReference type="EMBL" id="CP003096">
    <property type="protein sequence ID" value="AER66312.1"/>
    <property type="molecule type" value="Genomic_DNA"/>
</dbReference>
<dbReference type="eggNOG" id="COG4720">
    <property type="taxonomic scope" value="Bacteria"/>
</dbReference>
<keyword evidence="1" id="KW-0812">Transmembrane</keyword>
<keyword evidence="3" id="KW-1185">Reference proteome</keyword>
<dbReference type="PANTHER" id="PTHR37815:SF3">
    <property type="entry name" value="UPF0397 PROTEIN SPR0429"/>
    <property type="match status" value="1"/>
</dbReference>
<evidence type="ECO:0000313" key="2">
    <source>
        <dbReference type="EMBL" id="AER66312.1"/>
    </source>
</evidence>
<gene>
    <name evidence="2" type="ordered locus">Tlie_0577</name>
</gene>
<dbReference type="Proteomes" id="UP000005868">
    <property type="component" value="Chromosome"/>
</dbReference>
<dbReference type="AlphaFoldDB" id="G7V8F0"/>
<dbReference type="STRING" id="580340.Tlie_0577"/>
<dbReference type="InterPro" id="IPR009825">
    <property type="entry name" value="ECF_substrate-spec-like"/>
</dbReference>
<evidence type="ECO:0000256" key="1">
    <source>
        <dbReference type="SAM" id="Phobius"/>
    </source>
</evidence>
<name>G7V8F0_THELD</name>
<proteinExistence type="predicted"/>
<protein>
    <recommendedName>
        <fullName evidence="4">ECF transporter S component</fullName>
    </recommendedName>
</protein>
<evidence type="ECO:0008006" key="4">
    <source>
        <dbReference type="Google" id="ProtNLM"/>
    </source>
</evidence>
<dbReference type="PANTHER" id="PTHR37815">
    <property type="entry name" value="UPF0397 PROTEIN BC_2624-RELATED"/>
    <property type="match status" value="1"/>
</dbReference>
<reference evidence="2 3" key="2">
    <citation type="journal article" date="2012" name="Stand. Genomic Sci.">
        <title>Genome sequence of the moderately thermophilic, amino-acid-degrading and sulfur-reducing bacterium Thermovirga lienii type strain (Cas60314(T)).</title>
        <authorList>
            <person name="Goker M."/>
            <person name="Saunders E."/>
            <person name="Lapidus A."/>
            <person name="Nolan M."/>
            <person name="Lucas S."/>
            <person name="Hammon N."/>
            <person name="Deshpande S."/>
            <person name="Cheng J.F."/>
            <person name="Han C."/>
            <person name="Tapia R."/>
            <person name="Goodwin L.A."/>
            <person name="Pitluck S."/>
            <person name="Liolios K."/>
            <person name="Mavromatis K."/>
            <person name="Pagani I."/>
            <person name="Ivanova N."/>
            <person name="Mikhailova N."/>
            <person name="Pati A."/>
            <person name="Chen A."/>
            <person name="Palaniappan K."/>
            <person name="Land M."/>
            <person name="Chang Y.J."/>
            <person name="Jeffries C.D."/>
            <person name="Brambilla E.M."/>
            <person name="Rohde M."/>
            <person name="Spring S."/>
            <person name="Detter J.C."/>
            <person name="Woyke T."/>
            <person name="Bristow J."/>
            <person name="Eisen J.A."/>
            <person name="Markowitz V."/>
            <person name="Hugenholtz P."/>
            <person name="Kyrpides N.C."/>
            <person name="Klenk H.P."/>
        </authorList>
    </citation>
    <scope>NUCLEOTIDE SEQUENCE [LARGE SCALE GENOMIC DNA]</scope>
    <source>
        <strain evidence="3">ATCC BAA-1197 / DSM 17291 / Cas60314</strain>
    </source>
</reference>
<feature type="transmembrane region" description="Helical" evidence="1">
    <location>
        <begin position="12"/>
        <end position="37"/>
    </location>
</feature>
<feature type="transmembrane region" description="Helical" evidence="1">
    <location>
        <begin position="100"/>
        <end position="123"/>
    </location>
</feature>
<dbReference type="Pfam" id="PF07155">
    <property type="entry name" value="ECF-ribofla_trS"/>
    <property type="match status" value="1"/>
</dbReference>
<accession>G7V8F0</accession>
<dbReference type="GO" id="GO:0016020">
    <property type="term" value="C:membrane"/>
    <property type="evidence" value="ECO:0007669"/>
    <property type="project" value="InterPro"/>
</dbReference>
<feature type="transmembrane region" description="Helical" evidence="1">
    <location>
        <begin position="135"/>
        <end position="152"/>
    </location>
</feature>
<dbReference type="Gene3D" id="1.10.1760.20">
    <property type="match status" value="1"/>
</dbReference>
<evidence type="ECO:0000313" key="3">
    <source>
        <dbReference type="Proteomes" id="UP000005868"/>
    </source>
</evidence>
<keyword evidence="1" id="KW-0472">Membrane</keyword>
<dbReference type="KEGG" id="tli:Tlie_0577"/>